<organism evidence="2 3">
    <name type="scientific">Metabacillus mangrovi</name>
    <dbReference type="NCBI Taxonomy" id="1491830"/>
    <lineage>
        <taxon>Bacteria</taxon>
        <taxon>Bacillati</taxon>
        <taxon>Bacillota</taxon>
        <taxon>Bacilli</taxon>
        <taxon>Bacillales</taxon>
        <taxon>Bacillaceae</taxon>
        <taxon>Metabacillus</taxon>
    </lineage>
</organism>
<evidence type="ECO:0000256" key="1">
    <source>
        <dbReference type="SAM" id="Phobius"/>
    </source>
</evidence>
<name>A0A7X2V3C9_9BACI</name>
<dbReference type="Pfam" id="PF14004">
    <property type="entry name" value="DUF4227"/>
    <property type="match status" value="1"/>
</dbReference>
<feature type="transmembrane region" description="Helical" evidence="1">
    <location>
        <begin position="12"/>
        <end position="34"/>
    </location>
</feature>
<accession>A0A7X2V3C9</accession>
<evidence type="ECO:0000313" key="3">
    <source>
        <dbReference type="Proteomes" id="UP000434639"/>
    </source>
</evidence>
<comment type="caution">
    <text evidence="2">The sequence shown here is derived from an EMBL/GenBank/DDBJ whole genome shotgun (WGS) entry which is preliminary data.</text>
</comment>
<sequence length="75" mass="9086">MKRYVQTGLDMMKVFVVFTGFTILFYYAIIWINLEYQDYHRYDPPEGSALKVTKMVENEPDQWLNRLIFFYSDGE</sequence>
<gene>
    <name evidence="2" type="ORF">GKZ89_02490</name>
</gene>
<dbReference type="EMBL" id="WMIB01000001">
    <property type="protein sequence ID" value="MTH52260.1"/>
    <property type="molecule type" value="Genomic_DNA"/>
</dbReference>
<keyword evidence="3" id="KW-1185">Reference proteome</keyword>
<keyword evidence="1" id="KW-0812">Transmembrane</keyword>
<dbReference type="AlphaFoldDB" id="A0A7X2V3C9"/>
<keyword evidence="1" id="KW-1133">Transmembrane helix</keyword>
<dbReference type="OrthoDB" id="2691647at2"/>
<protein>
    <submittedName>
        <fullName evidence="2">DUF4227 family protein</fullName>
    </submittedName>
</protein>
<dbReference type="Proteomes" id="UP000434639">
    <property type="component" value="Unassembled WGS sequence"/>
</dbReference>
<dbReference type="InterPro" id="IPR025321">
    <property type="entry name" value="DUF4227"/>
</dbReference>
<evidence type="ECO:0000313" key="2">
    <source>
        <dbReference type="EMBL" id="MTH52260.1"/>
    </source>
</evidence>
<keyword evidence="1" id="KW-0472">Membrane</keyword>
<proteinExistence type="predicted"/>
<reference evidence="2 3" key="1">
    <citation type="journal article" date="2017" name="Int. J. Syst. Evol. Microbiol.">
        <title>Bacillus mangrovi sp. nov., isolated from a sediment sample from a mangrove forest.</title>
        <authorList>
            <person name="Gupta V."/>
            <person name="Singh P.K."/>
            <person name="Korpole S."/>
            <person name="Tanuku N.R.S."/>
            <person name="Pinnaka A.K."/>
        </authorList>
    </citation>
    <scope>NUCLEOTIDE SEQUENCE [LARGE SCALE GENOMIC DNA]</scope>
    <source>
        <strain evidence="2 3">KCTC 33872</strain>
    </source>
</reference>
<dbReference type="RefSeq" id="WP_155110780.1">
    <property type="nucleotide sequence ID" value="NZ_WMIB01000001.1"/>
</dbReference>